<evidence type="ECO:0000313" key="2">
    <source>
        <dbReference type="Proteomes" id="UP001054945"/>
    </source>
</evidence>
<dbReference type="Proteomes" id="UP001054945">
    <property type="component" value="Unassembled WGS sequence"/>
</dbReference>
<proteinExistence type="predicted"/>
<dbReference type="AlphaFoldDB" id="A0AAV4QY62"/>
<accession>A0AAV4QY62</accession>
<comment type="caution">
    <text evidence="1">The sequence shown here is derived from an EMBL/GenBank/DDBJ whole genome shotgun (WGS) entry which is preliminary data.</text>
</comment>
<dbReference type="EMBL" id="BPLR01007051">
    <property type="protein sequence ID" value="GIY14200.1"/>
    <property type="molecule type" value="Genomic_DNA"/>
</dbReference>
<keyword evidence="2" id="KW-1185">Reference proteome</keyword>
<gene>
    <name evidence="1" type="ORF">CEXT_732971</name>
</gene>
<evidence type="ECO:0000313" key="1">
    <source>
        <dbReference type="EMBL" id="GIY14200.1"/>
    </source>
</evidence>
<reference evidence="1 2" key="1">
    <citation type="submission" date="2021-06" db="EMBL/GenBank/DDBJ databases">
        <title>Caerostris extrusa draft genome.</title>
        <authorList>
            <person name="Kono N."/>
            <person name="Arakawa K."/>
        </authorList>
    </citation>
    <scope>NUCLEOTIDE SEQUENCE [LARGE SCALE GENOMIC DNA]</scope>
</reference>
<protein>
    <submittedName>
        <fullName evidence="1">Uncharacterized protein</fullName>
    </submittedName>
</protein>
<organism evidence="1 2">
    <name type="scientific">Caerostris extrusa</name>
    <name type="common">Bark spider</name>
    <name type="synonym">Caerostris bankana</name>
    <dbReference type="NCBI Taxonomy" id="172846"/>
    <lineage>
        <taxon>Eukaryota</taxon>
        <taxon>Metazoa</taxon>
        <taxon>Ecdysozoa</taxon>
        <taxon>Arthropoda</taxon>
        <taxon>Chelicerata</taxon>
        <taxon>Arachnida</taxon>
        <taxon>Araneae</taxon>
        <taxon>Araneomorphae</taxon>
        <taxon>Entelegynae</taxon>
        <taxon>Araneoidea</taxon>
        <taxon>Araneidae</taxon>
        <taxon>Caerostris</taxon>
    </lineage>
</organism>
<name>A0AAV4QY62_CAEEX</name>
<sequence length="150" mass="16956">MSKNTEQIESDTGPTCCARCNHAHKNVALKLTYINATHVHPCTRFPGPTPVGSKREEPLTFKEQCDSHLRKRIWTQCTNTLDSLSNPVLLYYLYTSVIPRQSKCNLLYLEVCEPGAEAPVDAVKLRSLFTQMRPKDPMKKMTSQAMSVNL</sequence>